<sequence>MDEFAPDTSRHRSRPSEAQADRECDMAEKKSKLAQGGSPRDDSSLDTLSRTLEELELRLTQMSSAKAAPRPAADVAPEPAAARRTATRLKSVAKPADAQRPNRPTLSEAVSQIVMRQQMLDRENGDVRDGAAAAVPAPRRQTRDAATGSDLSRDLERLRTELRDDMDRSLKSRFDDMRHAFDDLRTMIADRASAETIDAEIARVDDGLSRMADGGADRQAVQSLRKELEAMRSLVGEMAREETVKDLGRRWDAVGTEFNDRAEEDTRARRDLKDELERIRVSLGSLASEDHVKSVERRLDEFEARHTAVFQEFAEGGISDMLKTEINGLRGKLETLASEKSMRAVEERWDALEDKFASREIEGKIEAMSGRMEQLEAALAKLPETLAIAPLEQRVHALAVGIEAIAKQQQDEFELDHFAQLEERLDEISRAIVAAASRAPAIDMSPVERIEARLQSLTARVDHLAEEGDTQVLSGRIGELSDRIESLADGTAAADLAERIERFSTRLEHLLNASEDSSLEAVAIENRLQTLAEQIETTSASRVNDDMVRSLGAQIARLSDQIGEGGMSGAMVDPELDERLADIERRLDENRDAIVVSARAAADEAIRQMMESGDLRQGQHVAQLSEDLRSLEALSRQTGEQSQEFYKTVHATLIRLVERIDTIDNEMQRRDRGEDGAGAAVGEARFVQAEPKVAAAAEPQAPRGLRGLLGRKLGAGKAAVDADAVTGRADRARQADDPEVMVAEFPGNHDASSGPVPPVEAPSLDAADIFESDEANRPLAIGSGTPDIAALLQRVRAQQAGQTGEADEGGRADFIAAARRAAMAAASEAEGLRSGEAGDDGDERGGGVTDFIARRRKPILMAIGAVLLALMALPLGQALNAPSDGDELVAGTSQPGILAEQATTTPLVAGSTPEAAAPAAADRTDGTAPATAGSDDTRTAEAGADGSDALMSPAALSPTPAGPRAIDDEVATATPAKAADTLISRSLSGAPGAAGFTPTSGADVANAGAAAAMSSVGPVPPIPDGIGNAALTDAAEAGDPKAIFEIGLRLMEGRDSEPKPAVAAEWFASSAERGFAPAQYSLGTLYEKGNGVERDTIAARDWYLKAAEQGNVRAMHNLAVLFATGVDGKSEPKLAAQWFEKAAEYGMTDSQYNLGILYARGAGVDQDLTESFKWFSIVATAGDEDAGRKRDEVAKSLTPERLKSAEEKVAGFTPKPRDEAVNTVDVPADWAENTAPMQTSAIDMKRAIRNIQAILIKLGYEPGAPDGVVGQQTTAAIKAFQKEAGLTADGSIDETLIRALLARKDG</sequence>
<dbReference type="InterPro" id="IPR006597">
    <property type="entry name" value="Sel1-like"/>
</dbReference>
<feature type="compositionally biased region" description="Low complexity" evidence="2">
    <location>
        <begin position="909"/>
        <end position="933"/>
    </location>
</feature>
<gene>
    <name evidence="4" type="ORF">SI859A1_00615</name>
</gene>
<keyword evidence="1" id="KW-0175">Coiled coil</keyword>
<dbReference type="Proteomes" id="UP000000321">
    <property type="component" value="Unassembled WGS sequence"/>
</dbReference>
<dbReference type="PANTHER" id="PTHR11102">
    <property type="entry name" value="SEL-1-LIKE PROTEIN"/>
    <property type="match status" value="1"/>
</dbReference>
<dbReference type="Gene3D" id="1.25.40.10">
    <property type="entry name" value="Tetratricopeptide repeat domain"/>
    <property type="match status" value="1"/>
</dbReference>
<protein>
    <recommendedName>
        <fullName evidence="3">Peptidoglycan binding-like domain-containing protein</fullName>
    </recommendedName>
</protein>
<organism evidence="4 5">
    <name type="scientific">Aurantimonas manganoxydans (strain ATCC BAA-1229 / DSM 21871 / SI85-9A1)</name>
    <dbReference type="NCBI Taxonomy" id="287752"/>
    <lineage>
        <taxon>Bacteria</taxon>
        <taxon>Pseudomonadati</taxon>
        <taxon>Pseudomonadota</taxon>
        <taxon>Alphaproteobacteria</taxon>
        <taxon>Hyphomicrobiales</taxon>
        <taxon>Aurantimonadaceae</taxon>
        <taxon>Aurantimonas</taxon>
    </lineage>
</organism>
<dbReference type="InterPro" id="IPR002477">
    <property type="entry name" value="Peptidoglycan-bd-like"/>
</dbReference>
<dbReference type="SMART" id="SM00671">
    <property type="entry name" value="SEL1"/>
    <property type="match status" value="4"/>
</dbReference>
<comment type="caution">
    <text evidence="4">The sequence shown here is derived from an EMBL/GenBank/DDBJ whole genome shotgun (WGS) entry which is preliminary data.</text>
</comment>
<feature type="compositionally biased region" description="Basic and acidic residues" evidence="2">
    <location>
        <begin position="19"/>
        <end position="31"/>
    </location>
</feature>
<dbReference type="Pfam" id="PF01471">
    <property type="entry name" value="PG_binding_1"/>
    <property type="match status" value="1"/>
</dbReference>
<evidence type="ECO:0000259" key="3">
    <source>
        <dbReference type="Pfam" id="PF01471"/>
    </source>
</evidence>
<feature type="region of interest" description="Disordered" evidence="2">
    <location>
        <begin position="1"/>
        <end position="107"/>
    </location>
</feature>
<feature type="compositionally biased region" description="Low complexity" evidence="2">
    <location>
        <begin position="65"/>
        <end position="84"/>
    </location>
</feature>
<evidence type="ECO:0000313" key="5">
    <source>
        <dbReference type="Proteomes" id="UP000000321"/>
    </source>
</evidence>
<dbReference type="PANTHER" id="PTHR11102:SF160">
    <property type="entry name" value="ERAD-ASSOCIATED E3 UBIQUITIN-PROTEIN LIGASE COMPONENT HRD3"/>
    <property type="match status" value="1"/>
</dbReference>
<dbReference type="InterPro" id="IPR011990">
    <property type="entry name" value="TPR-like_helical_dom_sf"/>
</dbReference>
<evidence type="ECO:0000256" key="2">
    <source>
        <dbReference type="SAM" id="MobiDB-lite"/>
    </source>
</evidence>
<dbReference type="HOGENOM" id="CLU_005869_0_0_5"/>
<dbReference type="InterPro" id="IPR036365">
    <property type="entry name" value="PGBD-like_sf"/>
</dbReference>
<dbReference type="Gene3D" id="1.10.101.10">
    <property type="entry name" value="PGBD-like superfamily/PGBD"/>
    <property type="match status" value="1"/>
</dbReference>
<reference evidence="4 5" key="1">
    <citation type="journal article" date="2008" name="Appl. Environ. Microbiol.">
        <title>Genomic insights into Mn(II) oxidation by the marine alphaproteobacterium Aurantimonas sp. strain SI85-9A1.</title>
        <authorList>
            <person name="Dick G.J."/>
            <person name="Podell S."/>
            <person name="Johnson H.A."/>
            <person name="Rivera-Espinoza Y."/>
            <person name="Bernier-Latmani R."/>
            <person name="McCarthy J.K."/>
            <person name="Torpey J.W."/>
            <person name="Clement B.G."/>
            <person name="Gaasterland T."/>
            <person name="Tebo B.M."/>
        </authorList>
    </citation>
    <scope>NUCLEOTIDE SEQUENCE [LARGE SCALE GENOMIC DNA]</scope>
    <source>
        <strain evidence="4 5">SI85-9A1</strain>
    </source>
</reference>
<evidence type="ECO:0000256" key="1">
    <source>
        <dbReference type="SAM" id="Coils"/>
    </source>
</evidence>
<dbReference type="BioCyc" id="AURANTIMONAS:SI859A1_00615-MONOMER"/>
<accession>Q1YKM8</accession>
<dbReference type="SUPFAM" id="SSF47090">
    <property type="entry name" value="PGBD-like"/>
    <property type="match status" value="1"/>
</dbReference>
<dbReference type="EMBL" id="AAPJ01000002">
    <property type="protein sequence ID" value="EAS50495.1"/>
    <property type="molecule type" value="Genomic_DNA"/>
</dbReference>
<feature type="coiled-coil region" evidence="1">
    <location>
        <begin position="418"/>
        <end position="467"/>
    </location>
</feature>
<keyword evidence="5" id="KW-1185">Reference proteome</keyword>
<feature type="region of interest" description="Disordered" evidence="2">
    <location>
        <begin position="122"/>
        <end position="152"/>
    </location>
</feature>
<feature type="domain" description="Peptidoglycan binding-like" evidence="3">
    <location>
        <begin position="1247"/>
        <end position="1300"/>
    </location>
</feature>
<dbReference type="Pfam" id="PF08238">
    <property type="entry name" value="Sel1"/>
    <property type="match status" value="4"/>
</dbReference>
<dbReference type="SUPFAM" id="SSF81901">
    <property type="entry name" value="HCP-like"/>
    <property type="match status" value="1"/>
</dbReference>
<proteinExistence type="predicted"/>
<name>Q1YKM8_AURMS</name>
<dbReference type="InterPro" id="IPR036366">
    <property type="entry name" value="PGBDSf"/>
</dbReference>
<feature type="region of interest" description="Disordered" evidence="2">
    <location>
        <begin position="905"/>
        <end position="966"/>
    </location>
</feature>
<dbReference type="Gene3D" id="1.20.1270.70">
    <property type="entry name" value="Designed single chain three-helix bundle"/>
    <property type="match status" value="2"/>
</dbReference>
<dbReference type="InterPro" id="IPR050767">
    <property type="entry name" value="Sel1_AlgK"/>
</dbReference>
<evidence type="ECO:0000313" key="4">
    <source>
        <dbReference type="EMBL" id="EAS50495.1"/>
    </source>
</evidence>